<keyword evidence="3" id="KW-0456">Lyase</keyword>
<reference evidence="5" key="1">
    <citation type="submission" date="2022-04" db="EMBL/GenBank/DDBJ databases">
        <title>A functionally conserved STORR gene fusion in Papaver species that diverged 16.8 million years ago.</title>
        <authorList>
            <person name="Catania T."/>
        </authorList>
    </citation>
    <scope>NUCLEOTIDE SEQUENCE</scope>
    <source>
        <strain evidence="5">S-188037</strain>
    </source>
</reference>
<comment type="caution">
    <text evidence="5">The sequence shown here is derived from an EMBL/GenBank/DDBJ whole genome shotgun (WGS) entry which is preliminary data.</text>
</comment>
<dbReference type="GO" id="GO:0000287">
    <property type="term" value="F:magnesium ion binding"/>
    <property type="evidence" value="ECO:0007669"/>
    <property type="project" value="TreeGrafter"/>
</dbReference>
<evidence type="ECO:0000256" key="2">
    <source>
        <dbReference type="ARBA" id="ARBA00022842"/>
    </source>
</evidence>
<sequence length="433" mass="49804">QYTSFPPYVMFLSHPIPNHTLLFKEPKRSPWTTTSSPLQAVLVDSWISASKGASHYVMCPSEPKERIREMFTKVELSVSSYDTAWVAIVPSPNSPSSPCFPNVRPCAEEMGHWRGACKQRVSESNSEGSKLYLAYIAEGWGKYHDWKDIMKYQRKNGSLFNSPSVTAAAFVHLQDSNCLNYLHSLLERFGNTVPTAYPLDIYVSLSMVDNLERLGIDRHFKNEIRVLLDRIYICWLHMEEEIFSDMATCALAFRILRMHGYDIPAGTQSKRNYELGIFYLMRLIYHNSGVDALAVFAGENFFETPGGCLKDLCSTLELYRASHILISPDEQILERQHLWSSNFLKQCLSKCLTATDVFDGRVIQEVDYALKFPFYANLERLENKRNLEHYNIDNLRILKSSYRSSTLKTKISLIWLLKTLICANQYTRKSCNN</sequence>
<dbReference type="InterPro" id="IPR001906">
    <property type="entry name" value="Terpene_synth_N"/>
</dbReference>
<dbReference type="EMBL" id="JAJJMB010011049">
    <property type="protein sequence ID" value="KAI3904918.1"/>
    <property type="molecule type" value="Genomic_DNA"/>
</dbReference>
<dbReference type="InterPro" id="IPR036965">
    <property type="entry name" value="Terpene_synth_N_sf"/>
</dbReference>
<feature type="non-terminal residue" evidence="5">
    <location>
        <position position="433"/>
    </location>
</feature>
<dbReference type="Gene3D" id="1.50.10.160">
    <property type="match status" value="1"/>
</dbReference>
<protein>
    <recommendedName>
        <fullName evidence="4">Terpene synthase N-terminal domain-containing protein</fullName>
    </recommendedName>
</protein>
<dbReference type="SFLD" id="SFLDG01014">
    <property type="entry name" value="Terpene_Cyclase_Like_1_N-term"/>
    <property type="match status" value="1"/>
</dbReference>
<evidence type="ECO:0000313" key="5">
    <source>
        <dbReference type="EMBL" id="KAI3904918.1"/>
    </source>
</evidence>
<keyword evidence="2" id="KW-0460">Magnesium</keyword>
<dbReference type="InterPro" id="IPR008930">
    <property type="entry name" value="Terpenoid_cyclase/PrenylTrfase"/>
</dbReference>
<feature type="domain" description="Terpene synthase N-terminal" evidence="4">
    <location>
        <begin position="145"/>
        <end position="265"/>
    </location>
</feature>
<proteinExistence type="predicted"/>
<dbReference type="PANTHER" id="PTHR31739">
    <property type="entry name" value="ENT-COPALYL DIPHOSPHATE SYNTHASE, CHLOROPLASTIC"/>
    <property type="match status" value="1"/>
</dbReference>
<evidence type="ECO:0000313" key="6">
    <source>
        <dbReference type="Proteomes" id="UP001202328"/>
    </source>
</evidence>
<gene>
    <name evidence="5" type="ORF">MKW98_007621</name>
</gene>
<dbReference type="InterPro" id="IPR050148">
    <property type="entry name" value="Terpene_synthase-like"/>
</dbReference>
<dbReference type="PANTHER" id="PTHR31739:SF3">
    <property type="entry name" value="ENT-KAUR-16-ENE SYNTHASE, CHLOROPLASTIC"/>
    <property type="match status" value="1"/>
</dbReference>
<name>A0AAD4XEQ0_9MAGN</name>
<dbReference type="SUPFAM" id="SSF48239">
    <property type="entry name" value="Terpenoid cyclases/Protein prenyltransferases"/>
    <property type="match status" value="2"/>
</dbReference>
<comment type="cofactor">
    <cofactor evidence="1">
        <name>Mg(2+)</name>
        <dbReference type="ChEBI" id="CHEBI:18420"/>
    </cofactor>
</comment>
<evidence type="ECO:0000256" key="3">
    <source>
        <dbReference type="ARBA" id="ARBA00023239"/>
    </source>
</evidence>
<dbReference type="Pfam" id="PF01397">
    <property type="entry name" value="Terpene_synth"/>
    <property type="match status" value="1"/>
</dbReference>
<dbReference type="GO" id="GO:0016102">
    <property type="term" value="P:diterpenoid biosynthetic process"/>
    <property type="evidence" value="ECO:0007669"/>
    <property type="project" value="TreeGrafter"/>
</dbReference>
<keyword evidence="6" id="KW-1185">Reference proteome</keyword>
<organism evidence="5 6">
    <name type="scientific">Papaver atlanticum</name>
    <dbReference type="NCBI Taxonomy" id="357466"/>
    <lineage>
        <taxon>Eukaryota</taxon>
        <taxon>Viridiplantae</taxon>
        <taxon>Streptophyta</taxon>
        <taxon>Embryophyta</taxon>
        <taxon>Tracheophyta</taxon>
        <taxon>Spermatophyta</taxon>
        <taxon>Magnoliopsida</taxon>
        <taxon>Ranunculales</taxon>
        <taxon>Papaveraceae</taxon>
        <taxon>Papaveroideae</taxon>
        <taxon>Papaver</taxon>
    </lineage>
</organism>
<dbReference type="Gene3D" id="1.50.10.130">
    <property type="entry name" value="Terpene synthase, N-terminal domain"/>
    <property type="match status" value="1"/>
</dbReference>
<accession>A0AAD4XEQ0</accession>
<evidence type="ECO:0000256" key="1">
    <source>
        <dbReference type="ARBA" id="ARBA00001946"/>
    </source>
</evidence>
<dbReference type="GO" id="GO:0010333">
    <property type="term" value="F:terpene synthase activity"/>
    <property type="evidence" value="ECO:0007669"/>
    <property type="project" value="InterPro"/>
</dbReference>
<evidence type="ECO:0000259" key="4">
    <source>
        <dbReference type="Pfam" id="PF01397"/>
    </source>
</evidence>
<dbReference type="Proteomes" id="UP001202328">
    <property type="component" value="Unassembled WGS sequence"/>
</dbReference>
<dbReference type="AlphaFoldDB" id="A0AAD4XEQ0"/>